<dbReference type="SUPFAM" id="SSF56935">
    <property type="entry name" value="Porins"/>
    <property type="match status" value="1"/>
</dbReference>
<dbReference type="InterPro" id="IPR036942">
    <property type="entry name" value="Beta-barrel_TonB_sf"/>
</dbReference>
<keyword evidence="8 10" id="KW-0472">Membrane</keyword>
<reference evidence="15 16" key="1">
    <citation type="submission" date="2021-01" db="EMBL/GenBank/DDBJ databases">
        <title>011410 draft genome.</title>
        <authorList>
            <person name="Lang L."/>
        </authorList>
    </citation>
    <scope>NUCLEOTIDE SEQUENCE [LARGE SCALE GENOMIC DNA]</scope>
    <source>
        <strain evidence="15 16">KCTC 42845</strain>
    </source>
</reference>
<comment type="similarity">
    <text evidence="10 11">Belongs to the TonB-dependent receptor family.</text>
</comment>
<dbReference type="Gene3D" id="2.170.130.10">
    <property type="entry name" value="TonB-dependent receptor, plug domain"/>
    <property type="match status" value="1"/>
</dbReference>
<evidence type="ECO:0000256" key="2">
    <source>
        <dbReference type="ARBA" id="ARBA00022448"/>
    </source>
</evidence>
<keyword evidence="16" id="KW-1185">Reference proteome</keyword>
<evidence type="ECO:0000256" key="7">
    <source>
        <dbReference type="ARBA" id="ARBA00023077"/>
    </source>
</evidence>
<dbReference type="PANTHER" id="PTHR30069">
    <property type="entry name" value="TONB-DEPENDENT OUTER MEMBRANE RECEPTOR"/>
    <property type="match status" value="1"/>
</dbReference>
<evidence type="ECO:0000256" key="11">
    <source>
        <dbReference type="RuleBase" id="RU003357"/>
    </source>
</evidence>
<evidence type="ECO:0000259" key="13">
    <source>
        <dbReference type="Pfam" id="PF00593"/>
    </source>
</evidence>
<comment type="subcellular location">
    <subcellularLocation>
        <location evidence="1 10">Cell outer membrane</location>
        <topology evidence="1 10">Multi-pass membrane protein</topology>
    </subcellularLocation>
</comment>
<keyword evidence="2 10" id="KW-0813">Transport</keyword>
<keyword evidence="9 10" id="KW-0998">Cell outer membrane</keyword>
<feature type="domain" description="TonB-dependent receptor-like beta-barrel" evidence="13">
    <location>
        <begin position="283"/>
        <end position="669"/>
    </location>
</feature>
<proteinExistence type="inferred from homology"/>
<dbReference type="InterPro" id="IPR000531">
    <property type="entry name" value="Beta-barrel_TonB"/>
</dbReference>
<evidence type="ECO:0000259" key="14">
    <source>
        <dbReference type="Pfam" id="PF07715"/>
    </source>
</evidence>
<evidence type="ECO:0000256" key="9">
    <source>
        <dbReference type="ARBA" id="ARBA00023237"/>
    </source>
</evidence>
<dbReference type="InterPro" id="IPR012910">
    <property type="entry name" value="Plug_dom"/>
</dbReference>
<evidence type="ECO:0000256" key="5">
    <source>
        <dbReference type="ARBA" id="ARBA00022729"/>
    </source>
</evidence>
<name>A0ABS1S573_9RHOB</name>
<feature type="domain" description="TonB-dependent receptor plug" evidence="14">
    <location>
        <begin position="64"/>
        <end position="172"/>
    </location>
</feature>
<dbReference type="Pfam" id="PF00593">
    <property type="entry name" value="TonB_dep_Rec_b-barrel"/>
    <property type="match status" value="1"/>
</dbReference>
<protein>
    <submittedName>
        <fullName evidence="15">TonB-dependent receptor</fullName>
    </submittedName>
</protein>
<evidence type="ECO:0000313" key="16">
    <source>
        <dbReference type="Proteomes" id="UP000644749"/>
    </source>
</evidence>
<dbReference type="InterPro" id="IPR039426">
    <property type="entry name" value="TonB-dep_rcpt-like"/>
</dbReference>
<evidence type="ECO:0000256" key="4">
    <source>
        <dbReference type="ARBA" id="ARBA00022692"/>
    </source>
</evidence>
<evidence type="ECO:0000256" key="6">
    <source>
        <dbReference type="ARBA" id="ARBA00023065"/>
    </source>
</evidence>
<gene>
    <name evidence="15" type="ORF">JL111_07325</name>
</gene>
<keyword evidence="15" id="KW-0675">Receptor</keyword>
<keyword evidence="3 10" id="KW-1134">Transmembrane beta strand</keyword>
<evidence type="ECO:0000256" key="1">
    <source>
        <dbReference type="ARBA" id="ARBA00004571"/>
    </source>
</evidence>
<keyword evidence="6" id="KW-0406">Ion transport</keyword>
<sequence>MQDGKPRRHLSKAWGSHMTAFRLRLPALLLSAAALAAPAAAQDSTPFALDEIVVTASGFEQNIAEAPASISVISGAELGRRNVTSLSDALRGVQGVATTGIANEQDITIRGLGGQYTLILVDGKRQGTRESRTNGSAGIEQSWIPPVAAIDRIEIVRGPMSSLYGSDAMGGVINVITKPVADRWTGSVTAEATVPQDGDDAGSRQLSFYASGPVIADRLGLQIWGRRFDRSEARVVDGLRDRDLADLSARLSWTPHPDHVLHLEGGRTRIEDLGRVGRSIAPVDFRGTPQNDSLQENTRDRTALSYAGQWGNIAADLSVLREVGQRTTSSGNGALVAGDRAPEVTNTVYDAKFTAPLEWQGSHTLVFGGQLNRTGLRDQNPGLGDGRSYSFSTAQRAVFLEDEWRIRDDFALTLGTRLNDHDEYGSNATPRVYAVWNATPVLTIKGGLSTGFRAPDLRSVVPGYFYTTERGAGVVVSNPGLEPEESTNYELAALYTAPEWKLGATLFRTDFRDKIENAKTDRQVSVGGATYNRWEWYNVGEARLQGVELTGEWDPISSLTLRASYSFIDSEQQTGDFAGLPLTRTPRHQASLTADWATPVEGLGAWGTVSYHGKEIAAGARIGTNGRPIAFDDAGTAIAYEYGSHLTVDLGMDYQVNDRVTLNGAIYNILDRDITMAANNTEGEGRRLWLGLTSAF</sequence>
<keyword evidence="5 12" id="KW-0732">Signal</keyword>
<organism evidence="15 16">
    <name type="scientific">Paracoccus aerius</name>
    <dbReference type="NCBI Taxonomy" id="1915382"/>
    <lineage>
        <taxon>Bacteria</taxon>
        <taxon>Pseudomonadati</taxon>
        <taxon>Pseudomonadota</taxon>
        <taxon>Alphaproteobacteria</taxon>
        <taxon>Rhodobacterales</taxon>
        <taxon>Paracoccaceae</taxon>
        <taxon>Paracoccus</taxon>
    </lineage>
</organism>
<evidence type="ECO:0000313" key="15">
    <source>
        <dbReference type="EMBL" id="MBL3673299.1"/>
    </source>
</evidence>
<dbReference type="InterPro" id="IPR037066">
    <property type="entry name" value="Plug_dom_sf"/>
</dbReference>
<dbReference type="Gene3D" id="2.40.170.20">
    <property type="entry name" value="TonB-dependent receptor, beta-barrel domain"/>
    <property type="match status" value="1"/>
</dbReference>
<evidence type="ECO:0000256" key="3">
    <source>
        <dbReference type="ARBA" id="ARBA00022452"/>
    </source>
</evidence>
<feature type="chain" id="PRO_5045637672" evidence="12">
    <location>
        <begin position="37"/>
        <end position="696"/>
    </location>
</feature>
<dbReference type="EMBL" id="JAESHT010000004">
    <property type="protein sequence ID" value="MBL3673299.1"/>
    <property type="molecule type" value="Genomic_DNA"/>
</dbReference>
<dbReference type="Pfam" id="PF07715">
    <property type="entry name" value="Plug"/>
    <property type="match status" value="1"/>
</dbReference>
<dbReference type="PANTHER" id="PTHR30069:SF53">
    <property type="entry name" value="COLICIN I RECEPTOR-RELATED"/>
    <property type="match status" value="1"/>
</dbReference>
<evidence type="ECO:0000256" key="10">
    <source>
        <dbReference type="PROSITE-ProRule" id="PRU01360"/>
    </source>
</evidence>
<dbReference type="Proteomes" id="UP000644749">
    <property type="component" value="Unassembled WGS sequence"/>
</dbReference>
<evidence type="ECO:0000256" key="8">
    <source>
        <dbReference type="ARBA" id="ARBA00023136"/>
    </source>
</evidence>
<evidence type="ECO:0000256" key="12">
    <source>
        <dbReference type="SAM" id="SignalP"/>
    </source>
</evidence>
<keyword evidence="7 11" id="KW-0798">TonB box</keyword>
<feature type="signal peptide" evidence="12">
    <location>
        <begin position="1"/>
        <end position="36"/>
    </location>
</feature>
<accession>A0ABS1S573</accession>
<dbReference type="PROSITE" id="PS52016">
    <property type="entry name" value="TONB_DEPENDENT_REC_3"/>
    <property type="match status" value="1"/>
</dbReference>
<keyword evidence="4 10" id="KW-0812">Transmembrane</keyword>
<dbReference type="CDD" id="cd01347">
    <property type="entry name" value="ligand_gated_channel"/>
    <property type="match status" value="1"/>
</dbReference>
<comment type="caution">
    <text evidence="15">The sequence shown here is derived from an EMBL/GenBank/DDBJ whole genome shotgun (WGS) entry which is preliminary data.</text>
</comment>